<protein>
    <submittedName>
        <fullName evidence="1">Uncharacterized protein</fullName>
    </submittedName>
</protein>
<reference evidence="1" key="1">
    <citation type="journal article" date="2020" name="Nature">
        <title>Giant virus diversity and host interactions through global metagenomics.</title>
        <authorList>
            <person name="Schulz F."/>
            <person name="Roux S."/>
            <person name="Paez-Espino D."/>
            <person name="Jungbluth S."/>
            <person name="Walsh D.A."/>
            <person name="Denef V.J."/>
            <person name="McMahon K.D."/>
            <person name="Konstantinidis K.T."/>
            <person name="Eloe-Fadrosh E.A."/>
            <person name="Kyrpides N.C."/>
            <person name="Woyke T."/>
        </authorList>
    </citation>
    <scope>NUCLEOTIDE SEQUENCE</scope>
    <source>
        <strain evidence="1">GVMAG-M-3300009161-52</strain>
    </source>
</reference>
<dbReference type="AlphaFoldDB" id="A0A6C0EZI0"/>
<organism evidence="1">
    <name type="scientific">viral metagenome</name>
    <dbReference type="NCBI Taxonomy" id="1070528"/>
    <lineage>
        <taxon>unclassified sequences</taxon>
        <taxon>metagenomes</taxon>
        <taxon>organismal metagenomes</taxon>
    </lineage>
</organism>
<proteinExistence type="predicted"/>
<sequence length="162" mass="18928">MEIANMPIDTMSTESLGVETSIDDPQIVIKEYYPKLHEEIIKLNNFMLAYEELVTDNSGFLDKYHNLSNITSKSQVFDDLIYISRLSSKLKCVLNIIIAAKDLIYNYKKLQNIKNIDHQSILKNYNLYLDSYYDYIIEHKINIDSQKRYVNSITIALFSDKP</sequence>
<name>A0A6C0EZI0_9ZZZZ</name>
<evidence type="ECO:0000313" key="1">
    <source>
        <dbReference type="EMBL" id="QHT34192.1"/>
    </source>
</evidence>
<accession>A0A6C0EZI0</accession>
<dbReference type="EMBL" id="MN738990">
    <property type="protein sequence ID" value="QHT34192.1"/>
    <property type="molecule type" value="Genomic_DNA"/>
</dbReference>